<dbReference type="HOGENOM" id="CLU_645757_0_0_1"/>
<dbReference type="InterPro" id="IPR019194">
    <property type="entry name" value="Tscrpt_elong_fac_Eaf_N"/>
</dbReference>
<evidence type="ECO:0000256" key="1">
    <source>
        <dbReference type="SAM" id="MobiDB-lite"/>
    </source>
</evidence>
<feature type="region of interest" description="Disordered" evidence="1">
    <location>
        <begin position="254"/>
        <end position="374"/>
    </location>
</feature>
<gene>
    <name evidence="3" type="ORF">PICST_29234</name>
</gene>
<evidence type="ECO:0000313" key="4">
    <source>
        <dbReference type="Proteomes" id="UP000002258"/>
    </source>
</evidence>
<dbReference type="OrthoDB" id="3998262at2759"/>
<feature type="compositionally biased region" description="Polar residues" evidence="1">
    <location>
        <begin position="206"/>
        <end position="219"/>
    </location>
</feature>
<dbReference type="Proteomes" id="UP000002258">
    <property type="component" value="Chromosome 1"/>
</dbReference>
<dbReference type="STRING" id="322104.A3GI63"/>
<dbReference type="KEGG" id="pic:PICST_29234"/>
<evidence type="ECO:0000313" key="3">
    <source>
        <dbReference type="EMBL" id="EAZ62932.2"/>
    </source>
</evidence>
<name>A3GI63_PICST</name>
<comment type="caution">
    <text evidence="3">The sequence shown here is derived from an EMBL/GenBank/DDBJ whole genome shotgun (WGS) entry which is preliminary data.</text>
</comment>
<accession>A3GI63</accession>
<proteinExistence type="predicted"/>
<feature type="compositionally biased region" description="Basic and acidic residues" evidence="1">
    <location>
        <begin position="264"/>
        <end position="284"/>
    </location>
</feature>
<feature type="region of interest" description="Disordered" evidence="1">
    <location>
        <begin position="127"/>
        <end position="232"/>
    </location>
</feature>
<feature type="domain" description="Transcription elongation factor Eaf N-terminal" evidence="2">
    <location>
        <begin position="8"/>
        <end position="118"/>
    </location>
</feature>
<feature type="compositionally biased region" description="Acidic residues" evidence="1">
    <location>
        <begin position="416"/>
        <end position="425"/>
    </location>
</feature>
<dbReference type="OMA" id="IPDSMDQ"/>
<dbReference type="RefSeq" id="XP_001386955.2">
    <property type="nucleotide sequence ID" value="XM_001386918.1"/>
</dbReference>
<feature type="compositionally biased region" description="Basic and acidic residues" evidence="1">
    <location>
        <begin position="302"/>
        <end position="320"/>
    </location>
</feature>
<reference evidence="3 4" key="1">
    <citation type="journal article" date="2007" name="Nat. Biotechnol.">
        <title>Genome sequence of the lignocellulose-bioconverting and xylose-fermenting yeast Pichia stipitis.</title>
        <authorList>
            <person name="Jeffries T.W."/>
            <person name="Grigoriev I.V."/>
            <person name="Grimwood J."/>
            <person name="Laplaza J.M."/>
            <person name="Aerts A."/>
            <person name="Salamov A."/>
            <person name="Schmutz J."/>
            <person name="Lindquist E."/>
            <person name="Dehal P."/>
            <person name="Shapiro H."/>
            <person name="Jin Y.S."/>
            <person name="Passoth V."/>
            <person name="Richardson P.M."/>
        </authorList>
    </citation>
    <scope>NUCLEOTIDE SEQUENCE [LARGE SCALE GENOMIC DNA]</scope>
    <source>
        <strain evidence="4">ATCC 58785 / CBS 6054 / NBRC 10063 / NRRL Y-11545</strain>
    </source>
</reference>
<dbReference type="GeneID" id="4851962"/>
<sequence length="425" mass="46550">MSLADGEYDIDLSALIETPSVSGNPDENVAVRYGFIPDSMDHTKPLTLYQNEQECLLRASSTDGSDIVFEGIPQRHKPSTSNVANDSFYFSYVPKKGDSSSVQLKRLSTSIRFNKSRNVAKLQQKMAQWDKEYSRRSTTASTNATSTTSSSTTSSTSITSSYSGITATSSKPLKSSRPSPNIGAKTSPSKSTASSRMSTPPYRPKSSASKRPPTANNTPVIEAPDSIITESDFEDLDNDFDLSSKSTDFPIIVLNDDATPVEPAAKDIKPKSKPEETKPRPAVREKRKPTAQKTTSAPKPAIVEKADESMDLMDDFKDLEDQLQEVLEEEEEETSAPPPAFKDQRAKPLSKSISIGSLNDSDESDADDYQFPGIRIEEEVAVEKHTKFNDFKPDSSSNQKPMSLRDLIGGKKTSPDDDLSSSEEE</sequence>
<evidence type="ECO:0000259" key="2">
    <source>
        <dbReference type="Pfam" id="PF09816"/>
    </source>
</evidence>
<feature type="compositionally biased region" description="Acidic residues" evidence="1">
    <location>
        <begin position="321"/>
        <end position="334"/>
    </location>
</feature>
<feature type="compositionally biased region" description="Low complexity" evidence="1">
    <location>
        <begin position="137"/>
        <end position="200"/>
    </location>
</feature>
<dbReference type="EMBL" id="AAVQ01000002">
    <property type="protein sequence ID" value="EAZ62932.2"/>
    <property type="molecule type" value="Genomic_DNA"/>
</dbReference>
<dbReference type="AlphaFoldDB" id="A3GI63"/>
<keyword evidence="4" id="KW-1185">Reference proteome</keyword>
<dbReference type="Pfam" id="PF09816">
    <property type="entry name" value="EAF"/>
    <property type="match status" value="1"/>
</dbReference>
<dbReference type="eggNOG" id="ENOG502SEGQ">
    <property type="taxonomic scope" value="Eukaryota"/>
</dbReference>
<feature type="region of interest" description="Disordered" evidence="1">
    <location>
        <begin position="386"/>
        <end position="425"/>
    </location>
</feature>
<dbReference type="InParanoid" id="A3GI63"/>
<protein>
    <recommendedName>
        <fullName evidence="2">Transcription elongation factor Eaf N-terminal domain-containing protein</fullName>
    </recommendedName>
</protein>
<organism evidence="3 4">
    <name type="scientific">Scheffersomyces stipitis (strain ATCC 58785 / CBS 6054 / NBRC 10063 / NRRL Y-11545)</name>
    <name type="common">Yeast</name>
    <name type="synonym">Pichia stipitis</name>
    <dbReference type="NCBI Taxonomy" id="322104"/>
    <lineage>
        <taxon>Eukaryota</taxon>
        <taxon>Fungi</taxon>
        <taxon>Dikarya</taxon>
        <taxon>Ascomycota</taxon>
        <taxon>Saccharomycotina</taxon>
        <taxon>Pichiomycetes</taxon>
        <taxon>Debaryomycetaceae</taxon>
        <taxon>Scheffersomyces</taxon>
    </lineage>
</organism>